<protein>
    <submittedName>
        <fullName evidence="1">Uncharacterized protein</fullName>
    </submittedName>
</protein>
<sequence length="155" mass="17250">MARAFFVVFLSKKKSTDTNMPKRKTAKNKGKQVQVRDMDSSLLFTKQPESWGGPPSVKRGLIPDSTIIGARRARSRSASKLIGTRKTCVQVYQTSDSEFSVIHEETERSGDCVARENCSVDVTEMEEESGADHFQMEVHSNALEAECVSYGLGKR</sequence>
<gene>
    <name evidence="1" type="ORF">VNO78_10836</name>
</gene>
<name>A0AAN9SS97_PSOTE</name>
<proteinExistence type="predicted"/>
<evidence type="ECO:0000313" key="2">
    <source>
        <dbReference type="Proteomes" id="UP001386955"/>
    </source>
</evidence>
<keyword evidence="2" id="KW-1185">Reference proteome</keyword>
<organism evidence="1 2">
    <name type="scientific">Psophocarpus tetragonolobus</name>
    <name type="common">Winged bean</name>
    <name type="synonym">Dolichos tetragonolobus</name>
    <dbReference type="NCBI Taxonomy" id="3891"/>
    <lineage>
        <taxon>Eukaryota</taxon>
        <taxon>Viridiplantae</taxon>
        <taxon>Streptophyta</taxon>
        <taxon>Embryophyta</taxon>
        <taxon>Tracheophyta</taxon>
        <taxon>Spermatophyta</taxon>
        <taxon>Magnoliopsida</taxon>
        <taxon>eudicotyledons</taxon>
        <taxon>Gunneridae</taxon>
        <taxon>Pentapetalae</taxon>
        <taxon>rosids</taxon>
        <taxon>fabids</taxon>
        <taxon>Fabales</taxon>
        <taxon>Fabaceae</taxon>
        <taxon>Papilionoideae</taxon>
        <taxon>50 kb inversion clade</taxon>
        <taxon>NPAAA clade</taxon>
        <taxon>indigoferoid/millettioid clade</taxon>
        <taxon>Phaseoleae</taxon>
        <taxon>Psophocarpus</taxon>
    </lineage>
</organism>
<dbReference type="AlphaFoldDB" id="A0AAN9SS97"/>
<reference evidence="1 2" key="1">
    <citation type="submission" date="2024-01" db="EMBL/GenBank/DDBJ databases">
        <title>The genomes of 5 underutilized Papilionoideae crops provide insights into root nodulation and disease resistanc.</title>
        <authorList>
            <person name="Jiang F."/>
        </authorList>
    </citation>
    <scope>NUCLEOTIDE SEQUENCE [LARGE SCALE GENOMIC DNA]</scope>
    <source>
        <strain evidence="1">DUOXIRENSHENG_FW03</strain>
        <tissue evidence="1">Leaves</tissue>
    </source>
</reference>
<comment type="caution">
    <text evidence="1">The sequence shown here is derived from an EMBL/GenBank/DDBJ whole genome shotgun (WGS) entry which is preliminary data.</text>
</comment>
<evidence type="ECO:0000313" key="1">
    <source>
        <dbReference type="EMBL" id="KAK7399649.1"/>
    </source>
</evidence>
<dbReference type="Proteomes" id="UP001386955">
    <property type="component" value="Unassembled WGS sequence"/>
</dbReference>
<dbReference type="EMBL" id="JAYMYS010000003">
    <property type="protein sequence ID" value="KAK7399649.1"/>
    <property type="molecule type" value="Genomic_DNA"/>
</dbReference>
<accession>A0AAN9SS97</accession>